<evidence type="ECO:0000256" key="2">
    <source>
        <dbReference type="ARBA" id="ARBA00022598"/>
    </source>
</evidence>
<keyword evidence="1 9" id="KW-0963">Cytoplasm</keyword>
<feature type="binding site" evidence="9">
    <location>
        <position position="108"/>
    </location>
    <ligand>
        <name>Mg(2+)</name>
        <dbReference type="ChEBI" id="CHEBI:18420"/>
    </ligand>
</feature>
<dbReference type="CDD" id="cd03109">
    <property type="entry name" value="DTBS"/>
    <property type="match status" value="1"/>
</dbReference>
<comment type="catalytic activity">
    <reaction evidence="9">
        <text>(7R,8S)-7,8-diammoniononanoate + CO2 + ATP = (4R,5S)-dethiobiotin + ADP + phosphate + 3 H(+)</text>
        <dbReference type="Rhea" id="RHEA:15805"/>
        <dbReference type="ChEBI" id="CHEBI:15378"/>
        <dbReference type="ChEBI" id="CHEBI:16526"/>
        <dbReference type="ChEBI" id="CHEBI:30616"/>
        <dbReference type="ChEBI" id="CHEBI:43474"/>
        <dbReference type="ChEBI" id="CHEBI:149469"/>
        <dbReference type="ChEBI" id="CHEBI:149473"/>
        <dbReference type="ChEBI" id="CHEBI:456216"/>
        <dbReference type="EC" id="6.3.3.3"/>
    </reaction>
</comment>
<comment type="cofactor">
    <cofactor evidence="9">
        <name>Mg(2+)</name>
        <dbReference type="ChEBI" id="CHEBI:18420"/>
    </cofactor>
</comment>
<dbReference type="GO" id="GO:0005829">
    <property type="term" value="C:cytosol"/>
    <property type="evidence" value="ECO:0007669"/>
    <property type="project" value="TreeGrafter"/>
</dbReference>
<accession>A0A285NNE8</accession>
<keyword evidence="4 9" id="KW-0547">Nucleotide-binding</keyword>
<evidence type="ECO:0000256" key="1">
    <source>
        <dbReference type="ARBA" id="ARBA00022490"/>
    </source>
</evidence>
<dbReference type="Pfam" id="PF13500">
    <property type="entry name" value="AAA_26"/>
    <property type="match status" value="1"/>
</dbReference>
<dbReference type="AlphaFoldDB" id="A0A285NNE8"/>
<comment type="caution">
    <text evidence="9">Lacks conserved residue(s) required for the propagation of feature annotation.</text>
</comment>
<evidence type="ECO:0000313" key="11">
    <source>
        <dbReference type="Proteomes" id="UP000218627"/>
    </source>
</evidence>
<dbReference type="SUPFAM" id="SSF52540">
    <property type="entry name" value="P-loop containing nucleoside triphosphate hydrolases"/>
    <property type="match status" value="1"/>
</dbReference>
<feature type="binding site" evidence="9">
    <location>
        <position position="16"/>
    </location>
    <ligand>
        <name>Mg(2+)</name>
        <dbReference type="ChEBI" id="CHEBI:18420"/>
    </ligand>
</feature>
<dbReference type="GO" id="GO:0005524">
    <property type="term" value="F:ATP binding"/>
    <property type="evidence" value="ECO:0007669"/>
    <property type="project" value="UniProtKB-UniRule"/>
</dbReference>
<comment type="similarity">
    <text evidence="9">Belongs to the dethiobiotin synthetase family.</text>
</comment>
<comment type="catalytic activity">
    <reaction evidence="8">
        <text>(7R,8S)-8-amino-7-(carboxyamino)nonanoate + ATP = (4R,5S)-dethiobiotin + ADP + phosphate + H(+)</text>
        <dbReference type="Rhea" id="RHEA:63684"/>
        <dbReference type="ChEBI" id="CHEBI:15378"/>
        <dbReference type="ChEBI" id="CHEBI:30616"/>
        <dbReference type="ChEBI" id="CHEBI:43474"/>
        <dbReference type="ChEBI" id="CHEBI:149470"/>
        <dbReference type="ChEBI" id="CHEBI:149473"/>
        <dbReference type="ChEBI" id="CHEBI:456216"/>
    </reaction>
</comment>
<dbReference type="UniPathway" id="UPA00078">
    <property type="reaction ID" value="UER00161"/>
</dbReference>
<keyword evidence="3 9" id="KW-0479">Metal-binding</keyword>
<dbReference type="Gene3D" id="3.40.50.300">
    <property type="entry name" value="P-loop containing nucleotide triphosphate hydrolases"/>
    <property type="match status" value="1"/>
</dbReference>
<dbReference type="InterPro" id="IPR004472">
    <property type="entry name" value="DTB_synth_BioD"/>
</dbReference>
<comment type="subcellular location">
    <subcellularLocation>
        <location evidence="9">Cytoplasm</location>
    </subcellularLocation>
</comment>
<reference evidence="11" key="1">
    <citation type="submission" date="2017-09" db="EMBL/GenBank/DDBJ databases">
        <authorList>
            <person name="Varghese N."/>
            <person name="Submissions S."/>
        </authorList>
    </citation>
    <scope>NUCLEOTIDE SEQUENCE [LARGE SCALE GENOMIC DNA]</scope>
    <source>
        <strain evidence="11">DSM 2913</strain>
    </source>
</reference>
<keyword evidence="5 9" id="KW-0093">Biotin biosynthesis</keyword>
<protein>
    <recommendedName>
        <fullName evidence="9">ATP-dependent dethiobiotin synthetase BioD</fullName>
        <ecNumber evidence="9">6.3.3.3</ecNumber>
    </recommendedName>
    <alternativeName>
        <fullName evidence="9">DTB synthetase</fullName>
        <shortName evidence="9">DTBS</shortName>
    </alternativeName>
    <alternativeName>
        <fullName evidence="9">Dethiobiotin synthase</fullName>
    </alternativeName>
</protein>
<evidence type="ECO:0000256" key="5">
    <source>
        <dbReference type="ARBA" id="ARBA00022756"/>
    </source>
</evidence>
<evidence type="ECO:0000313" key="10">
    <source>
        <dbReference type="EMBL" id="SNZ11054.1"/>
    </source>
</evidence>
<dbReference type="NCBIfam" id="TIGR00347">
    <property type="entry name" value="bioD"/>
    <property type="match status" value="1"/>
</dbReference>
<dbReference type="InterPro" id="IPR027417">
    <property type="entry name" value="P-loop_NTPase"/>
</dbReference>
<name>A0A285NNE8_9AQUI</name>
<feature type="active site" evidence="9">
    <location>
        <position position="37"/>
    </location>
</feature>
<feature type="binding site" evidence="9">
    <location>
        <begin position="108"/>
        <end position="111"/>
    </location>
    <ligand>
        <name>ATP</name>
        <dbReference type="ChEBI" id="CHEBI:30616"/>
    </ligand>
</feature>
<dbReference type="EMBL" id="OBEN01000001">
    <property type="protein sequence ID" value="SNZ11054.1"/>
    <property type="molecule type" value="Genomic_DNA"/>
</dbReference>
<proteinExistence type="inferred from homology"/>
<dbReference type="RefSeq" id="WP_096600036.1">
    <property type="nucleotide sequence ID" value="NZ_OBEN01000001.1"/>
</dbReference>
<keyword evidence="7 9" id="KW-0460">Magnesium</keyword>
<dbReference type="GO" id="GO:0000287">
    <property type="term" value="F:magnesium ion binding"/>
    <property type="evidence" value="ECO:0007669"/>
    <property type="project" value="UniProtKB-UniRule"/>
</dbReference>
<comment type="subunit">
    <text evidence="9">Homodimer.</text>
</comment>
<dbReference type="PANTHER" id="PTHR43210:SF2">
    <property type="entry name" value="ATP-DEPENDENT DETHIOBIOTIN SYNTHETASE BIOD 2"/>
    <property type="match status" value="1"/>
</dbReference>
<dbReference type="OrthoDB" id="9802097at2"/>
<feature type="binding site" evidence="9">
    <location>
        <position position="49"/>
    </location>
    <ligand>
        <name>ATP</name>
        <dbReference type="ChEBI" id="CHEBI:30616"/>
    </ligand>
</feature>
<dbReference type="PANTHER" id="PTHR43210">
    <property type="entry name" value="DETHIOBIOTIN SYNTHETASE"/>
    <property type="match status" value="1"/>
</dbReference>
<keyword evidence="6 9" id="KW-0067">ATP-binding</keyword>
<evidence type="ECO:0000256" key="3">
    <source>
        <dbReference type="ARBA" id="ARBA00022723"/>
    </source>
</evidence>
<keyword evidence="11" id="KW-1185">Reference proteome</keyword>
<dbReference type="GO" id="GO:0004141">
    <property type="term" value="F:dethiobiotin synthase activity"/>
    <property type="evidence" value="ECO:0007669"/>
    <property type="project" value="UniProtKB-UniRule"/>
</dbReference>
<evidence type="ECO:0000256" key="7">
    <source>
        <dbReference type="ARBA" id="ARBA00022842"/>
    </source>
</evidence>
<organism evidence="10 11">
    <name type="scientific">Hydrogenobacter hydrogenophilus</name>
    <dbReference type="NCBI Taxonomy" id="35835"/>
    <lineage>
        <taxon>Bacteria</taxon>
        <taxon>Pseudomonadati</taxon>
        <taxon>Aquificota</taxon>
        <taxon>Aquificia</taxon>
        <taxon>Aquificales</taxon>
        <taxon>Aquificaceae</taxon>
        <taxon>Hydrogenobacter</taxon>
    </lineage>
</organism>
<dbReference type="EC" id="6.3.3.3" evidence="9"/>
<dbReference type="Proteomes" id="UP000218627">
    <property type="component" value="Unassembled WGS sequence"/>
</dbReference>
<comment type="pathway">
    <text evidence="9">Cofactor biosynthesis; biotin biosynthesis; biotin from 7,8-diaminononanoate: step 1/2.</text>
</comment>
<evidence type="ECO:0000256" key="4">
    <source>
        <dbReference type="ARBA" id="ARBA00022741"/>
    </source>
</evidence>
<dbReference type="HAMAP" id="MF_00336">
    <property type="entry name" value="BioD"/>
    <property type="match status" value="1"/>
</dbReference>
<feature type="binding site" evidence="9">
    <location>
        <position position="41"/>
    </location>
    <ligand>
        <name>substrate</name>
    </ligand>
</feature>
<comment type="function">
    <text evidence="9">Catalyzes a mechanistically unusual reaction, the ATP-dependent insertion of CO2 between the N7 and N8 nitrogen atoms of 7,8-diaminopelargonic acid (DAPA, also called 7,8-diammoniononanoate) to form a ureido ring.</text>
</comment>
<sequence length="217" mass="23907">MRAVLITATDTGVGKTFVAYNLAYALKEAGVKVGYLKPVETDVKDFPADGSLLVSITEQDIKEAVPVVFSLPLSPYAGILEEGKDFSLEDLKHHFENMLKKYEFVIVEGAGGIAVPIKRDYDYARLAKDWNLPILVVARATLGTINHTFLTYFYAKSMGLTIKGIVMNGFEGKDVSERTNARIVQELTGIKPLELPKIDGLLLPEDLRRALAELVGF</sequence>
<gene>
    <name evidence="9" type="primary">bioD</name>
    <name evidence="10" type="ORF">SAMN06265353_0127</name>
</gene>
<keyword evidence="2 9" id="KW-0436">Ligase</keyword>
<dbReference type="PIRSF" id="PIRSF006755">
    <property type="entry name" value="DTB_synth"/>
    <property type="match status" value="1"/>
</dbReference>
<evidence type="ECO:0000256" key="9">
    <source>
        <dbReference type="HAMAP-Rule" id="MF_00336"/>
    </source>
</evidence>
<feature type="binding site" evidence="9">
    <location>
        <position position="49"/>
    </location>
    <ligand>
        <name>Mg(2+)</name>
        <dbReference type="ChEBI" id="CHEBI:18420"/>
    </ligand>
</feature>
<evidence type="ECO:0000256" key="6">
    <source>
        <dbReference type="ARBA" id="ARBA00022840"/>
    </source>
</evidence>
<evidence type="ECO:0000256" key="8">
    <source>
        <dbReference type="ARBA" id="ARBA00047386"/>
    </source>
</evidence>
<dbReference type="GO" id="GO:0009102">
    <property type="term" value="P:biotin biosynthetic process"/>
    <property type="evidence" value="ECO:0007669"/>
    <property type="project" value="UniProtKB-UniRule"/>
</dbReference>
<feature type="binding site" evidence="9">
    <location>
        <begin position="12"/>
        <end position="17"/>
    </location>
    <ligand>
        <name>ATP</name>
        <dbReference type="ChEBI" id="CHEBI:30616"/>
    </ligand>
</feature>